<evidence type="ECO:0000259" key="1">
    <source>
        <dbReference type="Pfam" id="PF03599"/>
    </source>
</evidence>
<reference evidence="2 3" key="1">
    <citation type="submission" date="2018-06" db="EMBL/GenBank/DDBJ databases">
        <title>Extensive metabolic versatility and redundancy in microbially diverse, dynamic hydrothermal sediments.</title>
        <authorList>
            <person name="Dombrowski N."/>
            <person name="Teske A."/>
            <person name="Baker B.J."/>
        </authorList>
    </citation>
    <scope>NUCLEOTIDE SEQUENCE [LARGE SCALE GENOMIC DNA]</scope>
    <source>
        <strain evidence="2">B66_G16</strain>
    </source>
</reference>
<dbReference type="InterPro" id="IPR011005">
    <property type="entry name" value="Dihydropteroate_synth-like_sf"/>
</dbReference>
<dbReference type="PANTHER" id="PTHR36214:SF5">
    <property type="entry name" value="ACETYL-COA DECARBONYLASE_SYNTHASE COMPLEX SUBUNIT DELTA"/>
    <property type="match status" value="1"/>
</dbReference>
<evidence type="ECO:0000313" key="3">
    <source>
        <dbReference type="Proteomes" id="UP000278475"/>
    </source>
</evidence>
<dbReference type="NCBIfam" id="TIGR00381">
    <property type="entry name" value="cdhD"/>
    <property type="match status" value="1"/>
</dbReference>
<dbReference type="Pfam" id="PF03599">
    <property type="entry name" value="CdhD"/>
    <property type="match status" value="1"/>
</dbReference>
<dbReference type="InterPro" id="IPR016041">
    <property type="entry name" value="Ac-CoA_synth_d_su_TIM-brl"/>
</dbReference>
<sequence>MRNMGKEAKSLDWLLSYITSLLKSIEDSKEIIIEDLTLEVDNITIELPVASRAVEVEKEAVAIEEKPIKLIEATFNYPKPSYQGSIASVKIGATSSEGGSRKKTYTIGGAKAPQFYNFIAPQQHIPVIALDVFDVTPPLAGPVKEAYKDVLNDPVAWAEKCVKVYGADMISLHLVGTHPQNKDLPPSEARRVVESILQAVDVPLIIGGSGDPRKDMEVFAEIASATRGERLIFASITLDMDVEKAVKPIAENGHNAVALAFLDINQAEELCRKILQAGLPKDHLILDPTTGALGYGIEYSYSVFERIRLSALMGKEVLQVPMSCAATNAWVAREAWQKVAEWGPRELRGPLWEATTAIVCMLAGAELFMMMHPLSAKIVKKYAQALSKLLKNPSTSYVDWVKSKF</sequence>
<gene>
    <name evidence="2" type="ORF">DRJ31_07445</name>
</gene>
<dbReference type="Gene3D" id="3.20.20.20">
    <property type="entry name" value="Dihydropteroate synthase-like"/>
    <property type="match status" value="1"/>
</dbReference>
<proteinExistence type="predicted"/>
<evidence type="ECO:0000313" key="2">
    <source>
        <dbReference type="EMBL" id="RLE48353.1"/>
    </source>
</evidence>
<dbReference type="GO" id="GO:0006730">
    <property type="term" value="P:one-carbon metabolic process"/>
    <property type="evidence" value="ECO:0007669"/>
    <property type="project" value="InterPro"/>
</dbReference>
<name>A0A497EM27_9CREN</name>
<dbReference type="InterPro" id="IPR051069">
    <property type="entry name" value="ACDS_complex_subunit"/>
</dbReference>
<dbReference type="NCBIfam" id="NF003376">
    <property type="entry name" value="PRK04452.1-2"/>
    <property type="match status" value="1"/>
</dbReference>
<dbReference type="AlphaFoldDB" id="A0A497EM27"/>
<dbReference type="Proteomes" id="UP000278475">
    <property type="component" value="Unassembled WGS sequence"/>
</dbReference>
<organism evidence="2 3">
    <name type="scientific">Thermoproteota archaeon</name>
    <dbReference type="NCBI Taxonomy" id="2056631"/>
    <lineage>
        <taxon>Archaea</taxon>
        <taxon>Thermoproteota</taxon>
    </lineage>
</organism>
<dbReference type="EMBL" id="QMQV01000080">
    <property type="protein sequence ID" value="RLE48353.1"/>
    <property type="molecule type" value="Genomic_DNA"/>
</dbReference>
<accession>A0A497EM27</accession>
<dbReference type="PANTHER" id="PTHR36214">
    <property type="match status" value="1"/>
</dbReference>
<comment type="caution">
    <text evidence="2">The sequence shown here is derived from an EMBL/GenBank/DDBJ whole genome shotgun (WGS) entry which is preliminary data.</text>
</comment>
<dbReference type="InterPro" id="IPR004486">
    <property type="entry name" value="CO_DH/Ac-CoA_synth_dsu"/>
</dbReference>
<feature type="domain" description="CO dehydrogenase/acetyl-CoA synthase delta subunit TIM barrel" evidence="1">
    <location>
        <begin position="93"/>
        <end position="368"/>
    </location>
</feature>
<protein>
    <submittedName>
        <fullName evidence="2">Acetyl-CoA synthase subunit delta</fullName>
    </submittedName>
</protein>
<dbReference type="SUPFAM" id="SSF51717">
    <property type="entry name" value="Dihydropteroate synthetase-like"/>
    <property type="match status" value="1"/>
</dbReference>